<evidence type="ECO:0000256" key="4">
    <source>
        <dbReference type="ARBA" id="ARBA00022478"/>
    </source>
</evidence>
<dbReference type="FunFam" id="1.10.150.20:FF:000001">
    <property type="entry name" value="DNA-directed RNA polymerase subunit alpha"/>
    <property type="match status" value="1"/>
</dbReference>
<dbReference type="CDD" id="cd06928">
    <property type="entry name" value="RNAP_alpha_NTD"/>
    <property type="match status" value="1"/>
</dbReference>
<dbReference type="InterPro" id="IPR036603">
    <property type="entry name" value="RBP11-like"/>
</dbReference>
<evidence type="ECO:0000256" key="10">
    <source>
        <dbReference type="ARBA" id="ARBA00048552"/>
    </source>
</evidence>
<keyword evidence="7 11" id="KW-0804">Transcription</keyword>
<feature type="region of interest" description="Alpha C-terminal domain (alpha-CTD)" evidence="11">
    <location>
        <begin position="265"/>
        <end position="353"/>
    </location>
</feature>
<dbReference type="GO" id="GO:0000428">
    <property type="term" value="C:DNA-directed RNA polymerase complex"/>
    <property type="evidence" value="ECO:0007669"/>
    <property type="project" value="UniProtKB-KW"/>
</dbReference>
<evidence type="ECO:0000256" key="8">
    <source>
        <dbReference type="ARBA" id="ARBA00032524"/>
    </source>
</evidence>
<feature type="region of interest" description="Alpha N-terminal domain (alpha-NTD)" evidence="11">
    <location>
        <begin position="1"/>
        <end position="248"/>
    </location>
</feature>
<accession>A0A1B9F5C7</accession>
<comment type="catalytic activity">
    <reaction evidence="10 11">
        <text>RNA(n) + a ribonucleoside 5'-triphosphate = RNA(n+1) + diphosphate</text>
        <dbReference type="Rhea" id="RHEA:21248"/>
        <dbReference type="Rhea" id="RHEA-COMP:14527"/>
        <dbReference type="Rhea" id="RHEA-COMP:17342"/>
        <dbReference type="ChEBI" id="CHEBI:33019"/>
        <dbReference type="ChEBI" id="CHEBI:61557"/>
        <dbReference type="ChEBI" id="CHEBI:140395"/>
        <dbReference type="EC" id="2.7.7.6"/>
    </reaction>
</comment>
<dbReference type="InterPro" id="IPR011773">
    <property type="entry name" value="DNA-dir_RpoA"/>
</dbReference>
<dbReference type="InterPro" id="IPR011263">
    <property type="entry name" value="DNA-dir_RNA_pol_RpoA/D/Rpb3"/>
</dbReference>
<feature type="domain" description="DNA-directed RNA polymerase RpoA/D/Rpb3-type" evidence="12">
    <location>
        <begin position="39"/>
        <end position="247"/>
    </location>
</feature>
<comment type="function">
    <text evidence="11">DNA-dependent RNA polymerase catalyzes the transcription of DNA into RNA using the four ribonucleoside triphosphates as substrates.</text>
</comment>
<dbReference type="HAMAP" id="MF_00059">
    <property type="entry name" value="RNApol_bact_RpoA"/>
    <property type="match status" value="1"/>
</dbReference>
<dbReference type="NCBIfam" id="NF003519">
    <property type="entry name" value="PRK05182.2-5"/>
    <property type="match status" value="1"/>
</dbReference>
<dbReference type="SUPFAM" id="SSF56553">
    <property type="entry name" value="Insert subdomain of RNA polymerase alpha subunit"/>
    <property type="match status" value="1"/>
</dbReference>
<comment type="subunit">
    <text evidence="11">Homodimer. The RNAP catalytic core consists of 2 alpha, 1 beta, 1 beta' and 1 omega subunit. When a sigma factor is associated with the core the holoenzyme is formed, which can initiate transcription.</text>
</comment>
<evidence type="ECO:0000256" key="7">
    <source>
        <dbReference type="ARBA" id="ARBA00023163"/>
    </source>
</evidence>
<dbReference type="Gene3D" id="3.30.1360.10">
    <property type="entry name" value="RNA polymerase, RBP11-like subunit"/>
    <property type="match status" value="1"/>
</dbReference>
<dbReference type="Pfam" id="PF01193">
    <property type="entry name" value="RNA_pol_L"/>
    <property type="match status" value="1"/>
</dbReference>
<evidence type="ECO:0000259" key="12">
    <source>
        <dbReference type="SMART" id="SM00662"/>
    </source>
</evidence>
<dbReference type="GO" id="GO:0006351">
    <property type="term" value="P:DNA-templated transcription"/>
    <property type="evidence" value="ECO:0007669"/>
    <property type="project" value="UniProtKB-UniRule"/>
</dbReference>
<dbReference type="InterPro" id="IPR011260">
    <property type="entry name" value="RNAP_asu_C"/>
</dbReference>
<comment type="domain">
    <text evidence="11">The N-terminal domain is essential for RNAP assembly and basal transcription, whereas the C-terminal domain is involved in interaction with transcriptional regulators and with upstream promoter elements.</text>
</comment>
<dbReference type="AlphaFoldDB" id="A0A1B9F5C7"/>
<evidence type="ECO:0000256" key="9">
    <source>
        <dbReference type="ARBA" id="ARBA00033070"/>
    </source>
</evidence>
<dbReference type="Proteomes" id="UP000093080">
    <property type="component" value="Unassembled WGS sequence"/>
</dbReference>
<comment type="similarity">
    <text evidence="1 11">Belongs to the RNA polymerase alpha chain family.</text>
</comment>
<keyword evidence="4 11" id="KW-0240">DNA-directed RNA polymerase</keyword>
<organism evidence="13 14">
    <name type="scientific">Dissulfuribacter thermophilus</name>
    <dbReference type="NCBI Taxonomy" id="1156395"/>
    <lineage>
        <taxon>Bacteria</taxon>
        <taxon>Pseudomonadati</taxon>
        <taxon>Thermodesulfobacteriota</taxon>
        <taxon>Dissulfuribacteria</taxon>
        <taxon>Dissulfuribacterales</taxon>
        <taxon>Dissulfuribacteraceae</taxon>
        <taxon>Dissulfuribacter</taxon>
    </lineage>
</organism>
<sequence>MQEDMNKNKDENIPFYRNWRELITPKSIHVDPETHSNTYGKFTCEPLERGFGVTIGNAIRRVLLSSLQGAAITSIRIEGVHHELSSIPGVIEDVTDLILNLKGVKLKLFQDDTRLLVLEKKGGGEIKAGDFVAPNGGVEVLNPDHYLATLSKDGEIRLEATVKWGKGYVPSEKNKDPNAPVGTIPIDALFSPIEKVNFTVSQARVGQQTDYDKLTLEIWTDGSVLPEDALAYAAKIIKEQVNVFINFDETEEPEEEKESDGIEAIRKWLDRRIDELEFSVRSANCLKNANIHYIGELVQKTEQEMLKTKNFGRKSLKEIKDILSGMGLDLGMKLEGWEPPEDNYDPIDVDKGK</sequence>
<dbReference type="NCBIfam" id="TIGR02027">
    <property type="entry name" value="rpoA"/>
    <property type="match status" value="1"/>
</dbReference>
<evidence type="ECO:0000313" key="14">
    <source>
        <dbReference type="Proteomes" id="UP000093080"/>
    </source>
</evidence>
<dbReference type="SUPFAM" id="SSF55257">
    <property type="entry name" value="RBP11-like subunits of RNA polymerase"/>
    <property type="match status" value="1"/>
</dbReference>
<dbReference type="STRING" id="1156395.DBT_1559"/>
<dbReference type="InterPro" id="IPR011262">
    <property type="entry name" value="DNA-dir_RNA_pol_insert"/>
</dbReference>
<dbReference type="SUPFAM" id="SSF47789">
    <property type="entry name" value="C-terminal domain of RNA polymerase alpha subunit"/>
    <property type="match status" value="1"/>
</dbReference>
<dbReference type="GO" id="GO:0046983">
    <property type="term" value="F:protein dimerization activity"/>
    <property type="evidence" value="ECO:0007669"/>
    <property type="project" value="InterPro"/>
</dbReference>
<dbReference type="FunFam" id="2.170.120.12:FF:000001">
    <property type="entry name" value="DNA-directed RNA polymerase subunit alpha"/>
    <property type="match status" value="1"/>
</dbReference>
<dbReference type="EC" id="2.7.7.6" evidence="2 11"/>
<dbReference type="Gene3D" id="1.10.150.20">
    <property type="entry name" value="5' to 3' exonuclease, C-terminal subdomain"/>
    <property type="match status" value="1"/>
</dbReference>
<keyword evidence="6 11" id="KW-0548">Nucleotidyltransferase</keyword>
<dbReference type="PATRIC" id="fig|1156395.6.peg.1573"/>
<evidence type="ECO:0000256" key="1">
    <source>
        <dbReference type="ARBA" id="ARBA00007123"/>
    </source>
</evidence>
<evidence type="ECO:0000313" key="13">
    <source>
        <dbReference type="EMBL" id="OCC15073.1"/>
    </source>
</evidence>
<dbReference type="GO" id="GO:0005737">
    <property type="term" value="C:cytoplasm"/>
    <property type="evidence" value="ECO:0007669"/>
    <property type="project" value="UniProtKB-ARBA"/>
</dbReference>
<dbReference type="GO" id="GO:0003899">
    <property type="term" value="F:DNA-directed RNA polymerase activity"/>
    <property type="evidence" value="ECO:0007669"/>
    <property type="project" value="UniProtKB-UniRule"/>
</dbReference>
<dbReference type="SMART" id="SM00662">
    <property type="entry name" value="RPOLD"/>
    <property type="match status" value="1"/>
</dbReference>
<dbReference type="InterPro" id="IPR036643">
    <property type="entry name" value="RNApol_insert_sf"/>
</dbReference>
<evidence type="ECO:0000256" key="11">
    <source>
        <dbReference type="HAMAP-Rule" id="MF_00059"/>
    </source>
</evidence>
<dbReference type="NCBIfam" id="NF003513">
    <property type="entry name" value="PRK05182.1-2"/>
    <property type="match status" value="1"/>
</dbReference>
<evidence type="ECO:0000256" key="6">
    <source>
        <dbReference type="ARBA" id="ARBA00022695"/>
    </source>
</evidence>
<gene>
    <name evidence="11" type="primary">rpoA</name>
    <name evidence="13" type="ORF">DBT_1559</name>
</gene>
<dbReference type="Gene3D" id="2.170.120.12">
    <property type="entry name" value="DNA-directed RNA polymerase, insert domain"/>
    <property type="match status" value="1"/>
</dbReference>
<evidence type="ECO:0000256" key="2">
    <source>
        <dbReference type="ARBA" id="ARBA00012418"/>
    </source>
</evidence>
<dbReference type="Pfam" id="PF03118">
    <property type="entry name" value="RNA_pol_A_CTD"/>
    <property type="match status" value="1"/>
</dbReference>
<name>A0A1B9F5C7_9BACT</name>
<reference evidence="13 14" key="1">
    <citation type="submission" date="2016-06" db="EMBL/GenBank/DDBJ databases">
        <title>Respiratory ammonification of nitrate coupled to the oxidation of elemental sulfur in deep-sea autotrophic thermophilic bacteria.</title>
        <authorList>
            <person name="Slobodkina G.B."/>
            <person name="Mardanov A.V."/>
            <person name="Ravin N.V."/>
            <person name="Frolova A.A."/>
            <person name="Viryasiv M.B."/>
            <person name="Chernyh N.A."/>
            <person name="Bonch-Osmolovskaya E.A."/>
            <person name="Slobodkin A.I."/>
        </authorList>
    </citation>
    <scope>NUCLEOTIDE SEQUENCE [LARGE SCALE GENOMIC DNA]</scope>
    <source>
        <strain evidence="13 14">S69</strain>
    </source>
</reference>
<dbReference type="EMBL" id="MAGO01000007">
    <property type="protein sequence ID" value="OCC15073.1"/>
    <property type="molecule type" value="Genomic_DNA"/>
</dbReference>
<dbReference type="GO" id="GO:0003677">
    <property type="term" value="F:DNA binding"/>
    <property type="evidence" value="ECO:0007669"/>
    <property type="project" value="UniProtKB-UniRule"/>
</dbReference>
<protein>
    <recommendedName>
        <fullName evidence="3 11">DNA-directed RNA polymerase subunit alpha</fullName>
        <shortName evidence="11">RNAP subunit alpha</shortName>
        <ecNumber evidence="2 11">2.7.7.6</ecNumber>
    </recommendedName>
    <alternativeName>
        <fullName evidence="9 11">RNA polymerase subunit alpha</fullName>
    </alternativeName>
    <alternativeName>
        <fullName evidence="8 11">Transcriptase subunit alpha</fullName>
    </alternativeName>
</protein>
<comment type="caution">
    <text evidence="13">The sequence shown here is derived from an EMBL/GenBank/DDBJ whole genome shotgun (WGS) entry which is preliminary data.</text>
</comment>
<evidence type="ECO:0000256" key="5">
    <source>
        <dbReference type="ARBA" id="ARBA00022679"/>
    </source>
</evidence>
<evidence type="ECO:0000256" key="3">
    <source>
        <dbReference type="ARBA" id="ARBA00015972"/>
    </source>
</evidence>
<dbReference type="Pfam" id="PF01000">
    <property type="entry name" value="RNA_pol_A_bac"/>
    <property type="match status" value="1"/>
</dbReference>
<keyword evidence="5 11" id="KW-0808">Transferase</keyword>
<keyword evidence="14" id="KW-1185">Reference proteome</keyword>
<proteinExistence type="inferred from homology"/>